<dbReference type="GO" id="GO:0004157">
    <property type="term" value="F:dihydropyrimidinase activity"/>
    <property type="evidence" value="ECO:0007669"/>
    <property type="project" value="UniProtKB-EC"/>
</dbReference>
<evidence type="ECO:0000256" key="2">
    <source>
        <dbReference type="ARBA" id="ARBA00008829"/>
    </source>
</evidence>
<evidence type="ECO:0000256" key="5">
    <source>
        <dbReference type="PIRSR" id="PIRSR611778-50"/>
    </source>
</evidence>
<dbReference type="Gene3D" id="2.30.40.10">
    <property type="entry name" value="Urease, subunit C, domain 1"/>
    <property type="match status" value="1"/>
</dbReference>
<keyword evidence="3" id="KW-0479">Metal-binding</keyword>
<dbReference type="InterPro" id="IPR011778">
    <property type="entry name" value="Hydantoinase/dihydroPyrase"/>
</dbReference>
<evidence type="ECO:0000256" key="6">
    <source>
        <dbReference type="SAM" id="Phobius"/>
    </source>
</evidence>
<dbReference type="Pfam" id="PF01979">
    <property type="entry name" value="Amidohydro_1"/>
    <property type="match status" value="1"/>
</dbReference>
<dbReference type="InterPro" id="IPR006680">
    <property type="entry name" value="Amidohydro-rel"/>
</dbReference>
<evidence type="ECO:0000256" key="4">
    <source>
        <dbReference type="ARBA" id="ARBA00022801"/>
    </source>
</evidence>
<dbReference type="SUPFAM" id="SSF51556">
    <property type="entry name" value="Metallo-dependent hydrolases"/>
    <property type="match status" value="1"/>
</dbReference>
<feature type="domain" description="Amidohydrolase-related" evidence="7">
    <location>
        <begin position="88"/>
        <end position="468"/>
    </location>
</feature>
<dbReference type="GO" id="GO:0005829">
    <property type="term" value="C:cytosol"/>
    <property type="evidence" value="ECO:0007669"/>
    <property type="project" value="TreeGrafter"/>
</dbReference>
<keyword evidence="4 8" id="KW-0378">Hydrolase</keyword>
<dbReference type="Proteomes" id="UP000435187">
    <property type="component" value="Unassembled WGS sequence"/>
</dbReference>
<dbReference type="GO" id="GO:0046872">
    <property type="term" value="F:metal ion binding"/>
    <property type="evidence" value="ECO:0007669"/>
    <property type="project" value="UniProtKB-KW"/>
</dbReference>
<comment type="PTM">
    <text evidence="5">Carbamylation allows a single lysine to coordinate two divalent metal cations.</text>
</comment>
<comment type="caution">
    <text evidence="8">The sequence shown here is derived from an EMBL/GenBank/DDBJ whole genome shotgun (WGS) entry which is preliminary data.</text>
</comment>
<dbReference type="SUPFAM" id="SSF51338">
    <property type="entry name" value="Composite domain of metallo-dependent hydrolases"/>
    <property type="match status" value="2"/>
</dbReference>
<dbReference type="PANTHER" id="PTHR11647:SF1">
    <property type="entry name" value="COLLAPSIN RESPONSE MEDIATOR PROTEIN"/>
    <property type="match status" value="1"/>
</dbReference>
<name>A0A6N7QX50_9BACI</name>
<keyword evidence="6" id="KW-1133">Transmembrane helix</keyword>
<keyword evidence="9" id="KW-1185">Reference proteome</keyword>
<evidence type="ECO:0000313" key="9">
    <source>
        <dbReference type="Proteomes" id="UP000435187"/>
    </source>
</evidence>
<proteinExistence type="inferred from homology"/>
<comment type="similarity">
    <text evidence="2">Belongs to the metallo-dependent hydrolases superfamily. Hydantoinase/dihydropyrimidinase family.</text>
</comment>
<reference evidence="8 9" key="1">
    <citation type="submission" date="2019-10" db="EMBL/GenBank/DDBJ databases">
        <title>Gracilibacillus salitolerans sp. nov., a moderate halophile isolated from a saline soil in northwest China.</title>
        <authorList>
            <person name="Gan L."/>
        </authorList>
    </citation>
    <scope>NUCLEOTIDE SEQUENCE [LARGE SCALE GENOMIC DNA]</scope>
    <source>
        <strain evidence="8 9">TP2-8</strain>
    </source>
</reference>
<dbReference type="CDD" id="cd01314">
    <property type="entry name" value="D-HYD"/>
    <property type="match status" value="1"/>
</dbReference>
<feature type="transmembrane region" description="Helical" evidence="6">
    <location>
        <begin position="14"/>
        <end position="31"/>
    </location>
</feature>
<evidence type="ECO:0000313" key="8">
    <source>
        <dbReference type="EMBL" id="MRI66124.1"/>
    </source>
</evidence>
<evidence type="ECO:0000259" key="7">
    <source>
        <dbReference type="Pfam" id="PF01979"/>
    </source>
</evidence>
<dbReference type="EC" id="3.5.2.2" evidence="8"/>
<accession>A0A6N7QX50</accession>
<dbReference type="NCBIfam" id="TIGR02033">
    <property type="entry name" value="D-hydantoinase"/>
    <property type="match status" value="1"/>
</dbReference>
<gene>
    <name evidence="8" type="primary">hydA</name>
    <name evidence="8" type="ORF">GH885_07165</name>
</gene>
<dbReference type="InterPro" id="IPR050378">
    <property type="entry name" value="Metallo-dep_Hydrolases_sf"/>
</dbReference>
<dbReference type="InterPro" id="IPR011059">
    <property type="entry name" value="Metal-dep_hydrolase_composite"/>
</dbReference>
<dbReference type="PANTHER" id="PTHR11647">
    <property type="entry name" value="HYDRANTOINASE/DIHYDROPYRIMIDINASE FAMILY MEMBER"/>
    <property type="match status" value="1"/>
</dbReference>
<dbReference type="Gene3D" id="3.20.20.140">
    <property type="entry name" value="Metal-dependent hydrolases"/>
    <property type="match status" value="1"/>
</dbReference>
<comment type="cofactor">
    <cofactor evidence="1">
        <name>Zn(2+)</name>
        <dbReference type="ChEBI" id="CHEBI:29105"/>
    </cofactor>
</comment>
<dbReference type="InterPro" id="IPR032466">
    <property type="entry name" value="Metal_Hydrolase"/>
</dbReference>
<dbReference type="EMBL" id="WJEE01000012">
    <property type="protein sequence ID" value="MRI66124.1"/>
    <property type="molecule type" value="Genomic_DNA"/>
</dbReference>
<feature type="modified residue" description="N6-carboxylysine" evidence="5">
    <location>
        <position position="183"/>
    </location>
</feature>
<dbReference type="AlphaFoldDB" id="A0A6N7QX50"/>
<keyword evidence="6" id="KW-0812">Transmembrane</keyword>
<evidence type="ECO:0000256" key="3">
    <source>
        <dbReference type="ARBA" id="ARBA00022723"/>
    </source>
</evidence>
<dbReference type="FunFam" id="3.20.20.140:FF:000174">
    <property type="entry name" value="Dihydropyrimidinase-related protein 2"/>
    <property type="match status" value="1"/>
</dbReference>
<organism evidence="8 9">
    <name type="scientific">Gracilibacillus thailandensis</name>
    <dbReference type="NCBI Taxonomy" id="563735"/>
    <lineage>
        <taxon>Bacteria</taxon>
        <taxon>Bacillati</taxon>
        <taxon>Bacillota</taxon>
        <taxon>Bacilli</taxon>
        <taxon>Bacillales</taxon>
        <taxon>Bacillaceae</taxon>
        <taxon>Gracilibacillus</taxon>
    </lineage>
</organism>
<sequence length="499" mass="55700">MAVITLRNSQKPKILSWVLIYWRILLFITLTNKRRRDKMATIIQKGTLVTASETLRADLKIDNGKISMISDQIKEENEDIIIDATNKYVFPGLIDPHTHLGIEGTLDDFESGTKAAASGGVTTVINFTDPNNSQTFLEDLAEWREKAKSSIIDYGFHSIINKCNSAVLEEIYKLPDEGVTSIKLFMAYKENMVNDEELYLLMKAAKQAGVVTNIHAENGRVIDQLIDEALNNNNTDPINHACTRPPGLEAEAVARALRIAEVTEAPTYIVHISSEEAMEEFIRAKERGVQAFGETCPQYLVLNENYLKKDAKEAVKYICSPPLRTLKDQKILWNNINSEMISTIGSDHASHPYLNGKENGIDNFTKAPNGLPGIESTLLLLYHYGVYEGRITLPKLVEITSRNPASIFGLHPRKGCLKVGSDGDVVIFDPSKSTVISKETQKQGTEYNIYEGMELQGSIDYVLSRGEIIVKENEVVGTSGRGKYLFRNKFNEFSDEGGQ</sequence>
<evidence type="ECO:0000256" key="1">
    <source>
        <dbReference type="ARBA" id="ARBA00001947"/>
    </source>
</evidence>
<keyword evidence="6" id="KW-0472">Membrane</keyword>
<protein>
    <submittedName>
        <fullName evidence="8">Dihydropyrimidinase</fullName>
        <ecNumber evidence="8">3.5.2.2</ecNumber>
    </submittedName>
</protein>